<dbReference type="SUPFAM" id="SSF100910">
    <property type="entry name" value="Chemosensory protein Csp2"/>
    <property type="match status" value="1"/>
</dbReference>
<evidence type="ECO:0000313" key="2">
    <source>
        <dbReference type="EMBL" id="JAT27875.1"/>
    </source>
</evidence>
<keyword evidence="1" id="KW-0732">Signal</keyword>
<feature type="chain" id="PRO_5008587674" evidence="1">
    <location>
        <begin position="22"/>
        <end position="121"/>
    </location>
</feature>
<dbReference type="PANTHER" id="PTHR11257:SF13">
    <property type="entry name" value="GEO07322P1"/>
    <property type="match status" value="1"/>
</dbReference>
<accession>A0A1B6LW37</accession>
<feature type="signal peptide" evidence="1">
    <location>
        <begin position="1"/>
        <end position="21"/>
    </location>
</feature>
<reference evidence="2" key="1">
    <citation type="submission" date="2015-11" db="EMBL/GenBank/DDBJ databases">
        <title>De novo transcriptome assembly of four potential Pierce s Disease insect vectors from Arizona vineyards.</title>
        <authorList>
            <person name="Tassone E.E."/>
        </authorList>
    </citation>
    <scope>NUCLEOTIDE SEQUENCE</scope>
</reference>
<organism evidence="2">
    <name type="scientific">Graphocephala atropunctata</name>
    <dbReference type="NCBI Taxonomy" id="36148"/>
    <lineage>
        <taxon>Eukaryota</taxon>
        <taxon>Metazoa</taxon>
        <taxon>Ecdysozoa</taxon>
        <taxon>Arthropoda</taxon>
        <taxon>Hexapoda</taxon>
        <taxon>Insecta</taxon>
        <taxon>Pterygota</taxon>
        <taxon>Neoptera</taxon>
        <taxon>Paraneoptera</taxon>
        <taxon>Hemiptera</taxon>
        <taxon>Auchenorrhyncha</taxon>
        <taxon>Membracoidea</taxon>
        <taxon>Cicadellidae</taxon>
        <taxon>Cicadellinae</taxon>
        <taxon>Cicadellini</taxon>
        <taxon>Graphocephala</taxon>
    </lineage>
</organism>
<sequence>MAKALLAVTVTIVVAVAATLAQETYKATWDDIDLDKVLANDRLLKAYVDCLLDRGACPPEGAALKRILPEALKTDCAKCTLKQLQGAIKVVKFMVEKKPDLWGEILSKYDPDGILSKKFQQ</sequence>
<name>A0A1B6LW37_9HEMI</name>
<dbReference type="AlphaFoldDB" id="A0A1B6LW37"/>
<gene>
    <name evidence="2" type="ORF">g.4902</name>
</gene>
<dbReference type="EMBL" id="GEBQ01012102">
    <property type="protein sequence ID" value="JAT27875.1"/>
    <property type="molecule type" value="Transcribed_RNA"/>
</dbReference>
<evidence type="ECO:0000256" key="1">
    <source>
        <dbReference type="SAM" id="SignalP"/>
    </source>
</evidence>
<dbReference type="Pfam" id="PF03392">
    <property type="entry name" value="OS-D"/>
    <property type="match status" value="1"/>
</dbReference>
<dbReference type="PANTHER" id="PTHR11257">
    <property type="entry name" value="CHEMOSENSORY PROTEIN-RELATED"/>
    <property type="match status" value="1"/>
</dbReference>
<dbReference type="InterPro" id="IPR005055">
    <property type="entry name" value="A10/PebIII"/>
</dbReference>
<proteinExistence type="predicted"/>
<protein>
    <submittedName>
        <fullName evidence="2">Uncharacterized protein</fullName>
    </submittedName>
</protein>
<dbReference type="Gene3D" id="1.10.2080.10">
    <property type="entry name" value="Insect odorant-binding protein A10/Ejaculatory bulb-specific protein 3"/>
    <property type="match status" value="1"/>
</dbReference>
<dbReference type="InterPro" id="IPR036682">
    <property type="entry name" value="OS_D_A10/PebIII_sf"/>
</dbReference>